<dbReference type="PANTHER" id="PTHR38779">
    <property type="entry name" value="TYPE II SECRETION SYSTEM PROTEIN I-RELATED"/>
    <property type="match status" value="1"/>
</dbReference>
<dbReference type="NCBIfam" id="TIGR02532">
    <property type="entry name" value="IV_pilin_GFxxxE"/>
    <property type="match status" value="1"/>
</dbReference>
<protein>
    <submittedName>
        <fullName evidence="10">General secretion pathway protein I</fullName>
    </submittedName>
</protein>
<evidence type="ECO:0000256" key="8">
    <source>
        <dbReference type="ARBA" id="ARBA00023136"/>
    </source>
</evidence>
<name>A0ABP1CAD7_9GAMM</name>
<dbReference type="Proteomes" id="UP001497493">
    <property type="component" value="Chromosome"/>
</dbReference>
<keyword evidence="8 9" id="KW-0472">Membrane</keyword>
<keyword evidence="4" id="KW-0488">Methylation</keyword>
<dbReference type="InterPro" id="IPR010052">
    <property type="entry name" value="T2SS_protein-GspI"/>
</dbReference>
<evidence type="ECO:0000256" key="9">
    <source>
        <dbReference type="SAM" id="Phobius"/>
    </source>
</evidence>
<dbReference type="InterPro" id="IPR012902">
    <property type="entry name" value="N_methyl_site"/>
</dbReference>
<evidence type="ECO:0000256" key="4">
    <source>
        <dbReference type="ARBA" id="ARBA00022481"/>
    </source>
</evidence>
<sequence length="143" mass="15750">MTTDRARSQRGFSLLEILVAFAILALSLGVLLRIFGGSGRIAATADEYARAIAVAESLLAAAGVEKPLEPGERHGEIGATYRWTMRVMPYRVDETLLDPQQHLGFKPYWVELSVEWGEEDDPRAFDLATLRLLPENLSPGPSP</sequence>
<keyword evidence="11" id="KW-1185">Reference proteome</keyword>
<evidence type="ECO:0000256" key="3">
    <source>
        <dbReference type="ARBA" id="ARBA00022475"/>
    </source>
</evidence>
<evidence type="ECO:0000256" key="7">
    <source>
        <dbReference type="ARBA" id="ARBA00022989"/>
    </source>
</evidence>
<evidence type="ECO:0000256" key="1">
    <source>
        <dbReference type="ARBA" id="ARBA00004377"/>
    </source>
</evidence>
<dbReference type="PROSITE" id="PS00409">
    <property type="entry name" value="PROKAR_NTER_METHYL"/>
    <property type="match status" value="1"/>
</dbReference>
<evidence type="ECO:0000313" key="10">
    <source>
        <dbReference type="EMBL" id="CAL1241199.1"/>
    </source>
</evidence>
<reference evidence="10 11" key="1">
    <citation type="submission" date="2024-04" db="EMBL/GenBank/DDBJ databases">
        <authorList>
            <person name="Cremers G."/>
        </authorList>
    </citation>
    <scope>NUCLEOTIDE SEQUENCE [LARGE SCALE GENOMIC DNA]</scope>
    <source>
        <strain evidence="10">MeCH1-AG</strain>
    </source>
</reference>
<keyword evidence="5" id="KW-0997">Cell inner membrane</keyword>
<accession>A0ABP1CAD7</accession>
<keyword evidence="3" id="KW-1003">Cell membrane</keyword>
<evidence type="ECO:0000256" key="6">
    <source>
        <dbReference type="ARBA" id="ARBA00022692"/>
    </source>
</evidence>
<dbReference type="PANTHER" id="PTHR38779:SF2">
    <property type="entry name" value="TYPE II SECRETION SYSTEM PROTEIN I-RELATED"/>
    <property type="match status" value="1"/>
</dbReference>
<organism evidence="10 11">
    <name type="scientific">Candidatus Methylocalor cossyra</name>
    <dbReference type="NCBI Taxonomy" id="3108543"/>
    <lineage>
        <taxon>Bacteria</taxon>
        <taxon>Pseudomonadati</taxon>
        <taxon>Pseudomonadota</taxon>
        <taxon>Gammaproteobacteria</taxon>
        <taxon>Methylococcales</taxon>
        <taxon>Methylococcaceae</taxon>
        <taxon>Candidatus Methylocalor</taxon>
    </lineage>
</organism>
<evidence type="ECO:0000256" key="5">
    <source>
        <dbReference type="ARBA" id="ARBA00022519"/>
    </source>
</evidence>
<dbReference type="RefSeq" id="WP_348757723.1">
    <property type="nucleotide sequence ID" value="NZ_OZ026884.1"/>
</dbReference>
<feature type="transmembrane region" description="Helical" evidence="9">
    <location>
        <begin position="12"/>
        <end position="35"/>
    </location>
</feature>
<keyword evidence="7 9" id="KW-1133">Transmembrane helix</keyword>
<evidence type="ECO:0000256" key="2">
    <source>
        <dbReference type="ARBA" id="ARBA00008358"/>
    </source>
</evidence>
<dbReference type="EMBL" id="OZ026884">
    <property type="protein sequence ID" value="CAL1241199.1"/>
    <property type="molecule type" value="Genomic_DNA"/>
</dbReference>
<comment type="subcellular location">
    <subcellularLocation>
        <location evidence="1">Cell inner membrane</location>
        <topology evidence="1">Single-pass membrane protein</topology>
    </subcellularLocation>
</comment>
<comment type="similarity">
    <text evidence="2">Belongs to the GSP I family.</text>
</comment>
<dbReference type="Pfam" id="PF07963">
    <property type="entry name" value="N_methyl"/>
    <property type="match status" value="1"/>
</dbReference>
<keyword evidence="6 9" id="KW-0812">Transmembrane</keyword>
<gene>
    <name evidence="10" type="ORF">MECH1_V1_2423</name>
</gene>
<proteinExistence type="inferred from homology"/>
<evidence type="ECO:0000313" key="11">
    <source>
        <dbReference type="Proteomes" id="UP001497493"/>
    </source>
</evidence>